<name>A0A291T6Y5_9FIRM</name>
<evidence type="ECO:0000313" key="2">
    <source>
        <dbReference type="EMBL" id="ATL88850.1"/>
    </source>
</evidence>
<dbReference type="AlphaFoldDB" id="A0A291T6Y5"/>
<reference evidence="2 3" key="1">
    <citation type="submission" date="2017-10" db="EMBL/GenBank/DDBJ databases">
        <title>Complete Genome Sequence of Faecalibacterium prausnitzii isolated from the gut of healthy adult Indian.</title>
        <authorList>
            <person name="Bag S."/>
            <person name="Ghosh T.S."/>
            <person name="Das B."/>
        </authorList>
    </citation>
    <scope>NUCLEOTIDE SEQUENCE [LARGE SCALE GENOMIC DNA]</scope>
    <source>
        <strain evidence="2 3">Indica</strain>
    </source>
</reference>
<feature type="domain" description="SHOCT-like" evidence="1">
    <location>
        <begin position="33"/>
        <end position="72"/>
    </location>
</feature>
<evidence type="ECO:0000313" key="3">
    <source>
        <dbReference type="Proteomes" id="UP000223709"/>
    </source>
</evidence>
<proteinExistence type="predicted"/>
<sequence>MRNAGVRFPWVAASSRPLAHFLFCERGIFLKEQNLIRYSIQLAFLKQLLDRKLITDREYSLIKQRLMKDYRVVSELSS</sequence>
<accession>A0A291T6Y5</accession>
<gene>
    <name evidence="2" type="ORF">CRH10_00260</name>
</gene>
<dbReference type="Proteomes" id="UP000223709">
    <property type="component" value="Chromosome"/>
</dbReference>
<dbReference type="EMBL" id="CP023819">
    <property type="protein sequence ID" value="ATL88850.1"/>
    <property type="molecule type" value="Genomic_DNA"/>
</dbReference>
<evidence type="ECO:0000259" key="1">
    <source>
        <dbReference type="Pfam" id="PF20612"/>
    </source>
</evidence>
<protein>
    <recommendedName>
        <fullName evidence="1">SHOCT-like domain-containing protein</fullName>
    </recommendedName>
</protein>
<dbReference type="Pfam" id="PF20612">
    <property type="entry name" value="SHOCT_2"/>
    <property type="match status" value="1"/>
</dbReference>
<dbReference type="InterPro" id="IPR046749">
    <property type="entry name" value="SHOCT_2"/>
</dbReference>
<organism evidence="2 3">
    <name type="scientific">Faecalibacterium prausnitzii</name>
    <dbReference type="NCBI Taxonomy" id="853"/>
    <lineage>
        <taxon>Bacteria</taxon>
        <taxon>Bacillati</taxon>
        <taxon>Bacillota</taxon>
        <taxon>Clostridia</taxon>
        <taxon>Eubacteriales</taxon>
        <taxon>Oscillospiraceae</taxon>
        <taxon>Faecalibacterium</taxon>
    </lineage>
</organism>
<dbReference type="RefSeq" id="WP_098922165.1">
    <property type="nucleotide sequence ID" value="NZ_CP023819.1"/>
</dbReference>